<dbReference type="Proteomes" id="UP000805649">
    <property type="component" value="Unassembled WGS sequence"/>
</dbReference>
<protein>
    <submittedName>
        <fullName evidence="1">ABC a-pheromone efflux pump</fullName>
    </submittedName>
</protein>
<comment type="caution">
    <text evidence="1">The sequence shown here is derived from an EMBL/GenBank/DDBJ whole genome shotgun (WGS) entry which is preliminary data.</text>
</comment>
<name>A0ACC3YS80_COLTU</name>
<proteinExistence type="predicted"/>
<keyword evidence="2" id="KW-1185">Reference proteome</keyword>
<evidence type="ECO:0000313" key="2">
    <source>
        <dbReference type="Proteomes" id="UP000805649"/>
    </source>
</evidence>
<accession>A0ACC3YS80</accession>
<evidence type="ECO:0000313" key="1">
    <source>
        <dbReference type="EMBL" id="KAL0934702.1"/>
    </source>
</evidence>
<sequence length="1365" mass="150262">MATWKHLFAFTEREHWSTLSAALAAVCACAAVRTAYAVTLGQVFQVLTNYGKGTFDSKEALSQISKWCVIICFLGFGAMVANTALMSFWLVFGELQAKRAREIVFNSLLRYNMVWYDGQVDGTASLLFRIKTQIHELQTSTSHIFGLLAVDVVSSAASLILAFFFSWKLALVLVSSVPLSAVIFCIVNRKIGIAIDKQKHHLAEASKQVNASVTGIDLVKVYDGVAQEMRQYHRAIQASKKQYMQQACYNAFLVAYMQSWTLVLFFAGFWFGLWLVTKGLSAAQILTTFYATLTALQGLSNIIPQWLVLLKGMSAGQYLSQMTESSRNLASKETENGLLKPRYCLGEIQVKDISFAYPANAQKQVLTKASFHFPAGKTCFIVGKSGSGKSTLGDLLVNFYEPSSGQILVDGQPVEDLDKIWLRKNVTLVQQASVVFHGTFLENITLGHVSPTHVSMDDARRACDMALLQSTVASLPMGMATVIDSVGSGLSGGQKQCLALARARLRDPPILILDEVTSGLDQTSKHLIMEAVRTWRQGKTTLIITHDISQVEKEDYVYVLEDSRIVQEGTCGNISEDSDGAFVHLSLAHDEAALDKGTLGTVTSDAGYNASELDAYFMRHEVTRGLSQRSFHHMHLEKGAASLWPSLTETSSASTSRRDSSIACRDSRVRCSKMILPPTGPNELEWKVNTKTDWQSKIPTTSCRSFMEMIQISGQAVRVSRGISERMKNVPNYSPAASPENQRECGRTYGKQKAGAVKDETQEVENIPLGAIFRTVWPHLSARSRVKLIAGVISCVIAAGCNPVFSYCFARLLAQFWEAGDRQAASQKWSTYMIGVAVVIGVSMYLQRFFMEAVGQAWVDSLRLEGKKRVLLQPKSWFDRPENSSSHINECLDGDAERMRSLVSRFIPINIMLAVIIGASTTWALTISWRLTLVAISTTPIILGTIKLLANINDKWEWACSQEANKTASLMRDVLINIRVTKAFTLEGYLSQRHGVSVKSTYELGLQRALRTGPLFGLSQSTSFFVIALVFWYGSYLTTNHGEMSPGSLQQVANLLLFCVGQASTLISMMPQASVSQTAATKLLRLANTALAETPQPVETQGLSSLFPIIIRNLEFAFPSRPTHQVLHNISFSIEAGTFTAIVGASGCGKSTIIALLLGLYEPSQRPWAVRGQEAGVTCAGINLHRTKWSQVCSLISFVPQTPFLFPTSIAENIAYGLPDTSVLRHHDNLEKAARAADVHDFIISLPQRYNTIVGEGGQTLSGGQSQRICIARALARRPRLLVMDEPTSALDGQTAGFVRETIRRVLEDQKACEMSVLVVTHDREMMRMANRLVVVEDGRVVEEGSFKTLILGGNVFPKLIEGVL</sequence>
<dbReference type="EMBL" id="VUJX02000006">
    <property type="protein sequence ID" value="KAL0934702.1"/>
    <property type="molecule type" value="Genomic_DNA"/>
</dbReference>
<reference evidence="1 2" key="1">
    <citation type="journal article" date="2020" name="Phytopathology">
        <title>Genome Sequence Resources of Colletotrichum truncatum, C. plurivorum, C. musicola, and C. sojae: Four Species Pathogenic to Soybean (Glycine max).</title>
        <authorList>
            <person name="Rogerio F."/>
            <person name="Boufleur T.R."/>
            <person name="Ciampi-Guillardi M."/>
            <person name="Sukno S.A."/>
            <person name="Thon M.R."/>
            <person name="Massola Junior N.S."/>
            <person name="Baroncelli R."/>
        </authorList>
    </citation>
    <scope>NUCLEOTIDE SEQUENCE [LARGE SCALE GENOMIC DNA]</scope>
    <source>
        <strain evidence="1 2">CMES1059</strain>
    </source>
</reference>
<organism evidence="1 2">
    <name type="scientific">Colletotrichum truncatum</name>
    <name type="common">Anthracnose fungus</name>
    <name type="synonym">Colletotrichum capsici</name>
    <dbReference type="NCBI Taxonomy" id="5467"/>
    <lineage>
        <taxon>Eukaryota</taxon>
        <taxon>Fungi</taxon>
        <taxon>Dikarya</taxon>
        <taxon>Ascomycota</taxon>
        <taxon>Pezizomycotina</taxon>
        <taxon>Sordariomycetes</taxon>
        <taxon>Hypocreomycetidae</taxon>
        <taxon>Glomerellales</taxon>
        <taxon>Glomerellaceae</taxon>
        <taxon>Colletotrichum</taxon>
        <taxon>Colletotrichum truncatum species complex</taxon>
    </lineage>
</organism>
<gene>
    <name evidence="1" type="ORF">CTRU02_209293</name>
</gene>